<name>A0A1A5ZZC5_9TREE</name>
<dbReference type="GeneID" id="28970420"/>
<reference evidence="3" key="3">
    <citation type="submission" date="2024-02" db="EMBL/GenBank/DDBJ databases">
        <title>Comparative genomics of Cryptococcus and Kwoniella reveals pathogenesis evolution and contrasting modes of karyotype evolution via chromosome fusion or intercentromeric recombination.</title>
        <authorList>
            <person name="Coelho M.A."/>
            <person name="David-Palma M."/>
            <person name="Shea T."/>
            <person name="Bowers K."/>
            <person name="McGinley-Smith S."/>
            <person name="Mohammad A.W."/>
            <person name="Gnirke A."/>
            <person name="Yurkov A.M."/>
            <person name="Nowrousian M."/>
            <person name="Sun S."/>
            <person name="Cuomo C.A."/>
            <person name="Heitman J."/>
        </authorList>
    </citation>
    <scope>NUCLEOTIDE SEQUENCE</scope>
    <source>
        <strain evidence="3">CBS 10117</strain>
    </source>
</reference>
<feature type="compositionally biased region" description="Basic residues" evidence="1">
    <location>
        <begin position="40"/>
        <end position="51"/>
    </location>
</feature>
<evidence type="ECO:0000313" key="4">
    <source>
        <dbReference type="Proteomes" id="UP000078595"/>
    </source>
</evidence>
<dbReference type="OrthoDB" id="10651286at2759"/>
<evidence type="ECO:0000256" key="1">
    <source>
        <dbReference type="SAM" id="MobiDB-lite"/>
    </source>
</evidence>
<gene>
    <name evidence="2" type="ORF">I303_06721</name>
    <name evidence="3" type="ORF">I303_107317</name>
</gene>
<dbReference type="KEGG" id="kdj:28970420"/>
<dbReference type="EMBL" id="CP144538">
    <property type="protein sequence ID" value="WWC64706.1"/>
    <property type="molecule type" value="Genomic_DNA"/>
</dbReference>
<dbReference type="EMBL" id="KI894034">
    <property type="protein sequence ID" value="OBR83162.1"/>
    <property type="molecule type" value="Genomic_DNA"/>
</dbReference>
<reference evidence="3" key="2">
    <citation type="submission" date="2013-07" db="EMBL/GenBank/DDBJ databases">
        <authorList>
            <consortium name="The Broad Institute Genome Sequencing Platform"/>
            <person name="Cuomo C."/>
            <person name="Litvintseva A."/>
            <person name="Chen Y."/>
            <person name="Heitman J."/>
            <person name="Sun S."/>
            <person name="Springer D."/>
            <person name="Dromer F."/>
            <person name="Young S.K."/>
            <person name="Zeng Q."/>
            <person name="Gargeya S."/>
            <person name="Fitzgerald M."/>
            <person name="Abouelleil A."/>
            <person name="Alvarado L."/>
            <person name="Berlin A.M."/>
            <person name="Chapman S.B."/>
            <person name="Dewar J."/>
            <person name="Goldberg J."/>
            <person name="Griggs A."/>
            <person name="Gujja S."/>
            <person name="Hansen M."/>
            <person name="Howarth C."/>
            <person name="Imamovic A."/>
            <person name="Larimer J."/>
            <person name="McCowan C."/>
            <person name="Murphy C."/>
            <person name="Pearson M."/>
            <person name="Priest M."/>
            <person name="Roberts A."/>
            <person name="Saif S."/>
            <person name="Shea T."/>
            <person name="Sykes S."/>
            <person name="Wortman J."/>
            <person name="Nusbaum C."/>
            <person name="Birren B."/>
        </authorList>
    </citation>
    <scope>NUCLEOTIDE SEQUENCE</scope>
    <source>
        <strain evidence="3">CBS 10117</strain>
    </source>
</reference>
<accession>A0A1A5ZZC5</accession>
<feature type="region of interest" description="Disordered" evidence="1">
    <location>
        <begin position="1"/>
        <end position="51"/>
    </location>
</feature>
<dbReference type="VEuPathDB" id="FungiDB:I303_06721"/>
<dbReference type="Proteomes" id="UP000078595">
    <property type="component" value="Chromosome 9"/>
</dbReference>
<reference evidence="2" key="1">
    <citation type="submission" date="2013-07" db="EMBL/GenBank/DDBJ databases">
        <title>The Genome Sequence of Cryptococcus dejecticola CBS10117.</title>
        <authorList>
            <consortium name="The Broad Institute Genome Sequencing Platform"/>
            <person name="Cuomo C."/>
            <person name="Litvintseva A."/>
            <person name="Chen Y."/>
            <person name="Heitman J."/>
            <person name="Sun S."/>
            <person name="Springer D."/>
            <person name="Dromer F."/>
            <person name="Young S.K."/>
            <person name="Zeng Q."/>
            <person name="Gargeya S."/>
            <person name="Fitzgerald M."/>
            <person name="Abouelleil A."/>
            <person name="Alvarado L."/>
            <person name="Berlin A.M."/>
            <person name="Chapman S.B."/>
            <person name="Dewar J."/>
            <person name="Goldberg J."/>
            <person name="Griggs A."/>
            <person name="Gujja S."/>
            <person name="Hansen M."/>
            <person name="Howarth C."/>
            <person name="Imamovic A."/>
            <person name="Larimer J."/>
            <person name="McCowan C."/>
            <person name="Murphy C."/>
            <person name="Pearson M."/>
            <person name="Priest M."/>
            <person name="Roberts A."/>
            <person name="Saif S."/>
            <person name="Shea T."/>
            <person name="Sykes S."/>
            <person name="Wortman J."/>
            <person name="Nusbaum C."/>
            <person name="Birren B."/>
        </authorList>
    </citation>
    <scope>NUCLEOTIDE SEQUENCE [LARGE SCALE GENOMIC DNA]</scope>
    <source>
        <strain evidence="2">CBS 10117</strain>
    </source>
</reference>
<keyword evidence="4" id="KW-1185">Reference proteome</keyword>
<feature type="region of interest" description="Disordered" evidence="1">
    <location>
        <begin position="63"/>
        <end position="87"/>
    </location>
</feature>
<dbReference type="AlphaFoldDB" id="A0A1A5ZZC5"/>
<sequence>MCLPTLAPAPRGRPRSRSVSTNSTVHAPRPVYDYPYGRSARSHTPRRRARRPVTLRYTYVPPTARTHRTRSAHSRGQGDTYTRYVYSDPTSYPKGTACASQILQSPFSDDERLSEDNDPMQDLYQEAEAIQVSFEGEAEGEAEGGAEADDGIEVYTDPDTECDAGEEPELACGSGPGSVTTDFSCYPDDPDADHTIEVGKKTIPSPHSKFTPDIPSSTIYGRVRRGKKRYTTSEKSLPAGRARFYLDQRVEEDGLPEDEWLSNLNLPLVVEKIYRYDALSETEKRLVLKSARKSAIREYWEHWLVDSSLGTDATSLPQTEER</sequence>
<dbReference type="RefSeq" id="XP_018261004.1">
    <property type="nucleotide sequence ID" value="XM_018410001.1"/>
</dbReference>
<organism evidence="2">
    <name type="scientific">Kwoniella dejecticola CBS 10117</name>
    <dbReference type="NCBI Taxonomy" id="1296121"/>
    <lineage>
        <taxon>Eukaryota</taxon>
        <taxon>Fungi</taxon>
        <taxon>Dikarya</taxon>
        <taxon>Basidiomycota</taxon>
        <taxon>Agaricomycotina</taxon>
        <taxon>Tremellomycetes</taxon>
        <taxon>Tremellales</taxon>
        <taxon>Cryptococcaceae</taxon>
        <taxon>Kwoniella</taxon>
    </lineage>
</organism>
<protein>
    <submittedName>
        <fullName evidence="2">Uncharacterized protein</fullName>
    </submittedName>
</protein>
<evidence type="ECO:0000313" key="3">
    <source>
        <dbReference type="EMBL" id="WWC64706.1"/>
    </source>
</evidence>
<evidence type="ECO:0000313" key="2">
    <source>
        <dbReference type="EMBL" id="OBR83162.1"/>
    </source>
</evidence>
<proteinExistence type="predicted"/>